<sequence length="219" mass="26070">MEKRPDFETLASYEEFKKYYWYRKELSGICRKLGIEYRGTKQELNHHIAEYFCGKLAERKGVPRLSKKVSDIELHTPLLDCGFSFNAFFREYFAKQTGTRPFKFTADMAAAWRKVKVEEDRSFTMQDMLDVYRGKSGYAKYDASVCEWNRFVKDFFRDKRNTGFRYPLRMAAALWQAVKESDLPKVYSSDLRERYKMLLAKKEKSFSNFKTSKENKGHE</sequence>
<evidence type="ECO:0000313" key="1">
    <source>
        <dbReference type="EMBL" id="MBF1129533.1"/>
    </source>
</evidence>
<accession>A0A930B615</accession>
<organism evidence="1 2">
    <name type="scientific">Dialister invisus</name>
    <dbReference type="NCBI Taxonomy" id="218538"/>
    <lineage>
        <taxon>Bacteria</taxon>
        <taxon>Bacillati</taxon>
        <taxon>Bacillota</taxon>
        <taxon>Negativicutes</taxon>
        <taxon>Veillonellales</taxon>
        <taxon>Veillonellaceae</taxon>
        <taxon>Dialister</taxon>
    </lineage>
</organism>
<dbReference type="Pfam" id="PF18953">
    <property type="entry name" value="SAP_new25"/>
    <property type="match status" value="1"/>
</dbReference>
<dbReference type="Proteomes" id="UP000757890">
    <property type="component" value="Unassembled WGS sequence"/>
</dbReference>
<name>A0A930B615_9FIRM</name>
<dbReference type="AlphaFoldDB" id="A0A930B615"/>
<evidence type="ECO:0000313" key="2">
    <source>
        <dbReference type="Proteomes" id="UP000757890"/>
    </source>
</evidence>
<proteinExistence type="predicted"/>
<dbReference type="EMBL" id="JABZMK010000031">
    <property type="protein sequence ID" value="MBF1129533.1"/>
    <property type="molecule type" value="Genomic_DNA"/>
</dbReference>
<gene>
    <name evidence="1" type="ORF">HXL70_05745</name>
</gene>
<protein>
    <submittedName>
        <fullName evidence="1">Uncharacterized protein</fullName>
    </submittedName>
</protein>
<comment type="caution">
    <text evidence="1">The sequence shown here is derived from an EMBL/GenBank/DDBJ whole genome shotgun (WGS) entry which is preliminary data.</text>
</comment>
<reference evidence="1" key="1">
    <citation type="submission" date="2020-04" db="EMBL/GenBank/DDBJ databases">
        <title>Deep metagenomics examines the oral microbiome during advanced dental caries in children, revealing novel taxa and co-occurrences with host molecules.</title>
        <authorList>
            <person name="Baker J.L."/>
            <person name="Morton J.T."/>
            <person name="Dinis M."/>
            <person name="Alvarez R."/>
            <person name="Tran N.C."/>
            <person name="Knight R."/>
            <person name="Edlund A."/>
        </authorList>
    </citation>
    <scope>NUCLEOTIDE SEQUENCE</scope>
    <source>
        <strain evidence="1">JCVI_32_bin.14</strain>
    </source>
</reference>